<keyword evidence="13" id="KW-0807">Transducer</keyword>
<dbReference type="GO" id="GO:0005886">
    <property type="term" value="C:plasma membrane"/>
    <property type="evidence" value="ECO:0007669"/>
    <property type="project" value="UniProtKB-SubCell"/>
</dbReference>
<dbReference type="SMART" id="SM00008">
    <property type="entry name" value="HormR"/>
    <property type="match status" value="1"/>
</dbReference>
<comment type="similarity">
    <text evidence="2">Belongs to the G-protein coupled receptor 2 family.</text>
</comment>
<accession>A0A7J7WKH0</accession>
<comment type="caution">
    <text evidence="19">The sequence shown here is derived from an EMBL/GenBank/DDBJ whole genome shotgun (WGS) entry which is preliminary data.</text>
</comment>
<dbReference type="AlphaFoldDB" id="A0A7J7WKH0"/>
<dbReference type="PANTHER" id="PTHR45620">
    <property type="entry name" value="PDF RECEPTOR-LIKE PROTEIN-RELATED"/>
    <property type="match status" value="1"/>
</dbReference>
<dbReference type="GO" id="GO:0007189">
    <property type="term" value="P:adenylate cyclase-activating G protein-coupled receptor signaling pathway"/>
    <property type="evidence" value="ECO:0007669"/>
    <property type="project" value="TreeGrafter"/>
</dbReference>
<dbReference type="Gene3D" id="1.20.1070.10">
    <property type="entry name" value="Rhodopsin 7-helix transmembrane proteins"/>
    <property type="match status" value="1"/>
</dbReference>
<dbReference type="SUPFAM" id="SSF111418">
    <property type="entry name" value="Hormone receptor domain"/>
    <property type="match status" value="1"/>
</dbReference>
<evidence type="ECO:0000256" key="12">
    <source>
        <dbReference type="ARBA" id="ARBA00023180"/>
    </source>
</evidence>
<evidence type="ECO:0000256" key="14">
    <source>
        <dbReference type="ARBA" id="ARBA00049588"/>
    </source>
</evidence>
<evidence type="ECO:0000256" key="3">
    <source>
        <dbReference type="ARBA" id="ARBA00017333"/>
    </source>
</evidence>
<dbReference type="InterPro" id="IPR001688">
    <property type="entry name" value="GPCR_2_calcitonin_rcpt"/>
</dbReference>
<evidence type="ECO:0000256" key="4">
    <source>
        <dbReference type="ARBA" id="ARBA00022475"/>
    </source>
</evidence>
<evidence type="ECO:0000256" key="5">
    <source>
        <dbReference type="ARBA" id="ARBA00022692"/>
    </source>
</evidence>
<evidence type="ECO:0000256" key="1">
    <source>
        <dbReference type="ARBA" id="ARBA00004651"/>
    </source>
</evidence>
<evidence type="ECO:0000256" key="15">
    <source>
        <dbReference type="ARBA" id="ARBA00049701"/>
    </source>
</evidence>
<feature type="transmembrane region" description="Helical" evidence="16">
    <location>
        <begin position="241"/>
        <end position="262"/>
    </location>
</feature>
<dbReference type="PRINTS" id="PR00249">
    <property type="entry name" value="GPCRSECRETIN"/>
</dbReference>
<dbReference type="PROSITE" id="PS50227">
    <property type="entry name" value="G_PROTEIN_RECEP_F2_3"/>
    <property type="match status" value="1"/>
</dbReference>
<evidence type="ECO:0000256" key="13">
    <source>
        <dbReference type="ARBA" id="ARBA00023224"/>
    </source>
</evidence>
<evidence type="ECO:0000256" key="9">
    <source>
        <dbReference type="ARBA" id="ARBA00023136"/>
    </source>
</evidence>
<evidence type="ECO:0000259" key="17">
    <source>
        <dbReference type="PROSITE" id="PS50227"/>
    </source>
</evidence>
<evidence type="ECO:0000256" key="16">
    <source>
        <dbReference type="SAM" id="Phobius"/>
    </source>
</evidence>
<evidence type="ECO:0000259" key="18">
    <source>
        <dbReference type="PROSITE" id="PS50261"/>
    </source>
</evidence>
<name>A0A7J7WKH0_PIPKU</name>
<dbReference type="GO" id="GO:0004948">
    <property type="term" value="F:calcitonin receptor activity"/>
    <property type="evidence" value="ECO:0007669"/>
    <property type="project" value="InterPro"/>
</dbReference>
<dbReference type="GO" id="GO:0007204">
    <property type="term" value="P:positive regulation of cytosolic calcium ion concentration"/>
    <property type="evidence" value="ECO:0007669"/>
    <property type="project" value="TreeGrafter"/>
</dbReference>
<reference evidence="19 20" key="1">
    <citation type="journal article" date="2020" name="Nature">
        <title>Six reference-quality genomes reveal evolution of bat adaptations.</title>
        <authorList>
            <person name="Jebb D."/>
            <person name="Huang Z."/>
            <person name="Pippel M."/>
            <person name="Hughes G.M."/>
            <person name="Lavrichenko K."/>
            <person name="Devanna P."/>
            <person name="Winkler S."/>
            <person name="Jermiin L.S."/>
            <person name="Skirmuntt E.C."/>
            <person name="Katzourakis A."/>
            <person name="Burkitt-Gray L."/>
            <person name="Ray D.A."/>
            <person name="Sullivan K.A.M."/>
            <person name="Roscito J.G."/>
            <person name="Kirilenko B.M."/>
            <person name="Davalos L.M."/>
            <person name="Corthals A.P."/>
            <person name="Power M.L."/>
            <person name="Jones G."/>
            <person name="Ransome R.D."/>
            <person name="Dechmann D.K.N."/>
            <person name="Locatelli A.G."/>
            <person name="Puechmaille S.J."/>
            <person name="Fedrigo O."/>
            <person name="Jarvis E.D."/>
            <person name="Hiller M."/>
            <person name="Vernes S.C."/>
            <person name="Myers E.W."/>
            <person name="Teeling E.C."/>
        </authorList>
    </citation>
    <scope>NUCLEOTIDE SEQUENCE [LARGE SCALE GENOMIC DNA]</scope>
    <source>
        <strain evidence="19">MPipKuh1</strain>
        <tissue evidence="19">Flight muscle</tissue>
    </source>
</reference>
<keyword evidence="20" id="KW-1185">Reference proteome</keyword>
<evidence type="ECO:0000256" key="8">
    <source>
        <dbReference type="ARBA" id="ARBA00023040"/>
    </source>
</evidence>
<dbReference type="InterPro" id="IPR017983">
    <property type="entry name" value="GPCR_2_secretin-like_CS"/>
</dbReference>
<comment type="subunit">
    <text evidence="15">Heterodimer of CALCR and RAMP1, RAMP2 or RAMP3; the receptor complexes function as AMYR1, AMYR2 and AMYR3 receptors, respectively, and respond to amylin/IAPP, calcitonin/CT and CGRP1 ligands. Interacts with GPRASP2.</text>
</comment>
<evidence type="ECO:0000313" key="20">
    <source>
        <dbReference type="Proteomes" id="UP000558488"/>
    </source>
</evidence>
<dbReference type="PROSITE" id="PS00649">
    <property type="entry name" value="G_PROTEIN_RECEP_F2_1"/>
    <property type="match status" value="1"/>
</dbReference>
<keyword evidence="9 16" id="KW-0472">Membrane</keyword>
<gene>
    <name evidence="19" type="ORF">mPipKuh1_001988</name>
</gene>
<comment type="subcellular location">
    <subcellularLocation>
        <location evidence="1">Cell membrane</location>
        <topology evidence="1">Multi-pass membrane protein</topology>
    </subcellularLocation>
</comment>
<evidence type="ECO:0000256" key="7">
    <source>
        <dbReference type="ARBA" id="ARBA00022989"/>
    </source>
</evidence>
<dbReference type="PANTHER" id="PTHR45620:SF8">
    <property type="entry name" value="CALCITONIN RECEPTOR"/>
    <property type="match status" value="1"/>
</dbReference>
<feature type="transmembrane region" description="Helical" evidence="16">
    <location>
        <begin position="161"/>
        <end position="189"/>
    </location>
</feature>
<keyword evidence="12" id="KW-0325">Glycoprotein</keyword>
<dbReference type="GO" id="GO:0007166">
    <property type="term" value="P:cell surface receptor signaling pathway"/>
    <property type="evidence" value="ECO:0007669"/>
    <property type="project" value="InterPro"/>
</dbReference>
<evidence type="ECO:0000256" key="11">
    <source>
        <dbReference type="ARBA" id="ARBA00023170"/>
    </source>
</evidence>
<keyword evidence="11 19" id="KW-0675">Receptor</keyword>
<proteinExistence type="inferred from homology"/>
<evidence type="ECO:0000256" key="6">
    <source>
        <dbReference type="ARBA" id="ARBA00022729"/>
    </source>
</evidence>
<feature type="transmembrane region" description="Helical" evidence="16">
    <location>
        <begin position="387"/>
        <end position="407"/>
    </location>
</feature>
<dbReference type="PROSITE" id="PS50261">
    <property type="entry name" value="G_PROTEIN_RECEP_F2_4"/>
    <property type="match status" value="1"/>
</dbReference>
<dbReference type="InterPro" id="IPR003287">
    <property type="entry name" value="GPCR_2_calcitonin_rcpt_fam"/>
</dbReference>
<dbReference type="Pfam" id="PF00002">
    <property type="entry name" value="7tm_2"/>
    <property type="match status" value="1"/>
</dbReference>
<dbReference type="PROSITE" id="PS00650">
    <property type="entry name" value="G_PROTEIN_RECEP_F2_2"/>
    <property type="match status" value="1"/>
</dbReference>
<protein>
    <recommendedName>
        <fullName evidence="3">Calcitonin receptor</fullName>
    </recommendedName>
</protein>
<dbReference type="InterPro" id="IPR017981">
    <property type="entry name" value="GPCR_2-like_7TM"/>
</dbReference>
<evidence type="ECO:0000313" key="19">
    <source>
        <dbReference type="EMBL" id="KAF6337849.1"/>
    </source>
</evidence>
<feature type="domain" description="G-protein coupled receptors family 2 profile 1" evidence="17">
    <location>
        <begin position="67"/>
        <end position="151"/>
    </location>
</feature>
<dbReference type="Gene3D" id="4.10.1240.10">
    <property type="entry name" value="GPCR, family 2, extracellular hormone receptor domain"/>
    <property type="match status" value="1"/>
</dbReference>
<feature type="transmembrane region" description="Helical" evidence="16">
    <location>
        <begin position="274"/>
        <end position="293"/>
    </location>
</feature>
<keyword evidence="6" id="KW-0732">Signal</keyword>
<dbReference type="GO" id="GO:0030424">
    <property type="term" value="C:axon"/>
    <property type="evidence" value="ECO:0007669"/>
    <property type="project" value="TreeGrafter"/>
</dbReference>
<comment type="function">
    <text evidence="14">G protein-coupled receptor activated by ligand peptides amylin (IAPP), calcitonin (CT/CALCA) and calcitonin gene-related peptide type 1 (CGRP1/CALCA). CALCR interacts with receptor-activity-modifying proteins RAMP1, 2 and 3 to form receptor complexes AMYR1, 2 and 3, respectively. IAPP, CT and CGRP1 activate CALCR and AMYRs with distinct modes of receptor activation resulting in specific phenotypes. Ligand binding causes a conformation change that triggers signaling via guanine nucleotide-binding proteins (G proteins) and modulates the activity of downstream effectors. Activates cAMP-dependent pathway.</text>
</comment>
<feature type="domain" description="G-protein coupled receptors family 2 profile 2" evidence="18">
    <location>
        <begin position="161"/>
        <end position="408"/>
    </location>
</feature>
<evidence type="ECO:0000256" key="2">
    <source>
        <dbReference type="ARBA" id="ARBA00005314"/>
    </source>
</evidence>
<dbReference type="Proteomes" id="UP000558488">
    <property type="component" value="Unassembled WGS sequence"/>
</dbReference>
<dbReference type="PRINTS" id="PR00361">
    <property type="entry name" value="CALCITONINR"/>
</dbReference>
<organism evidence="19 20">
    <name type="scientific">Pipistrellus kuhlii</name>
    <name type="common">Kuhl's pipistrelle</name>
    <dbReference type="NCBI Taxonomy" id="59472"/>
    <lineage>
        <taxon>Eukaryota</taxon>
        <taxon>Metazoa</taxon>
        <taxon>Chordata</taxon>
        <taxon>Craniata</taxon>
        <taxon>Vertebrata</taxon>
        <taxon>Euteleostomi</taxon>
        <taxon>Mammalia</taxon>
        <taxon>Eutheria</taxon>
        <taxon>Laurasiatheria</taxon>
        <taxon>Chiroptera</taxon>
        <taxon>Yangochiroptera</taxon>
        <taxon>Vespertilionidae</taxon>
        <taxon>Pipistrellus</taxon>
    </lineage>
</organism>
<dbReference type="InterPro" id="IPR050332">
    <property type="entry name" value="GPCR_2"/>
</dbReference>
<dbReference type="InterPro" id="IPR001879">
    <property type="entry name" value="GPCR_2_extracellular_dom"/>
</dbReference>
<feature type="transmembrane region" description="Helical" evidence="16">
    <location>
        <begin position="313"/>
        <end position="337"/>
    </location>
</feature>
<dbReference type="InterPro" id="IPR000832">
    <property type="entry name" value="GPCR_2_secretin-like"/>
</dbReference>
<sequence>MSGKLKKLTSKIIRRIPYSGIRWLLVLYMLLDCPTLSSTKTDLTAPNEKDTFLMRLGKWKMRVAQAKCIVQIAKYPQHHREGLFCERMWDGWLCWEETPAGITTHMDCPDYFPDFDTTEKAEKHCEANGTWELTADMNDTLTNYSMCYAFTAEKMKHAFRMFYLAISGHTFSLTALVASMVIFLLFKSLSCQRVTMHKHMFMTYILNSIGVLVYLTLVVPNNDYVNSDPVSCKVLNCINNYLMLCNYFWMLCEGIFLHRLLVVNVFNAGKTLKWYYLLGWGSPVLPTIAHAIARVKIFNDSCWMSMETALVYIIHGPIMGALTINFFILLHILYVLVKKIRNDGHHDVLRYLKAVKATLVLVPLLGIQFVIFPWRPHTKTLALVYDYVMHFLSHFQGFFVAVIYCFYNSAVQEVVMRRVQVFRTRWNQRREGYALRRQNYNMLLAALAAAAAATNADPDDIPDCICHRERRIRAAANNRRNNELEMNNNPEMMNNDDEELNDNDIQYEVEAEIEFRNGVEIHDIIPMEIFERE</sequence>
<dbReference type="Pfam" id="PF02793">
    <property type="entry name" value="HRM"/>
    <property type="match status" value="1"/>
</dbReference>
<keyword evidence="10" id="KW-1015">Disulfide bond</keyword>
<dbReference type="InterPro" id="IPR036445">
    <property type="entry name" value="GPCR_2_extracell_dom_sf"/>
</dbReference>
<keyword evidence="7 16" id="KW-1133">Transmembrane helix</keyword>
<feature type="transmembrane region" description="Helical" evidence="16">
    <location>
        <begin position="357"/>
        <end position="375"/>
    </location>
</feature>
<keyword evidence="8" id="KW-0297">G-protein coupled receptor</keyword>
<dbReference type="PRINTS" id="PR01350">
    <property type="entry name" value="CTRFAMILY"/>
</dbReference>
<feature type="transmembrane region" description="Helical" evidence="16">
    <location>
        <begin position="201"/>
        <end position="221"/>
    </location>
</feature>
<dbReference type="EMBL" id="JACAGB010000010">
    <property type="protein sequence ID" value="KAF6337849.1"/>
    <property type="molecule type" value="Genomic_DNA"/>
</dbReference>
<keyword evidence="5 16" id="KW-0812">Transmembrane</keyword>
<evidence type="ECO:0000256" key="10">
    <source>
        <dbReference type="ARBA" id="ARBA00023157"/>
    </source>
</evidence>
<keyword evidence="4" id="KW-1003">Cell membrane</keyword>